<dbReference type="PANTHER" id="PTHR11610:SF173">
    <property type="entry name" value="LIPASE DOMAIN-CONTAINING PROTEIN-RELATED"/>
    <property type="match status" value="1"/>
</dbReference>
<sequence>MKPALYRALLVVILFFLCVSIGDPLGKTTVPDRAEDVKDLNPFELLKLGQDVLQLFPHEPQPADVTFYFTSLNLSEPVLTTSTKSMLDASKKTKILIHGWLENHRRSWYQGIADQYLETGDFNIVEVDWETVARMPYIYSAKSVQIVGQWVAQFIEEASLLPANVHIIGHSLGAHVASFAGKAIFSSTGQKVSRITALDPAGPYFRFPTVKPSERLNQKDAVVVDVIHTDAGFYGLEDPTGTLDIYVNGGGRIQPGCLDFTDHVPESIGDILETSFCSHARSVKYFIEWIHRGKFKCTFHHAERMLASEDVNSQLTGVCFANTHQHEPYLI</sequence>
<dbReference type="GO" id="GO:0016298">
    <property type="term" value="F:lipase activity"/>
    <property type="evidence" value="ECO:0007669"/>
    <property type="project" value="InterPro"/>
</dbReference>
<dbReference type="InterPro" id="IPR000734">
    <property type="entry name" value="TAG_lipase"/>
</dbReference>
<evidence type="ECO:0000256" key="1">
    <source>
        <dbReference type="ARBA" id="ARBA00004613"/>
    </source>
</evidence>
<feature type="chain" id="PRO_5004656127" description="Lipase domain-containing protein" evidence="5">
    <location>
        <begin position="23"/>
        <end position="331"/>
    </location>
</feature>
<comment type="similarity">
    <text evidence="2 4">Belongs to the AB hydrolase superfamily. Lipase family.</text>
</comment>
<accession>U4UFW2</accession>
<evidence type="ECO:0000259" key="6">
    <source>
        <dbReference type="Pfam" id="PF00151"/>
    </source>
</evidence>
<dbReference type="PANTHER" id="PTHR11610">
    <property type="entry name" value="LIPASE"/>
    <property type="match status" value="1"/>
</dbReference>
<dbReference type="PRINTS" id="PR00821">
    <property type="entry name" value="TAGLIPASE"/>
</dbReference>
<evidence type="ECO:0000313" key="7">
    <source>
        <dbReference type="EMBL" id="ERL92839.1"/>
    </source>
</evidence>
<dbReference type="InterPro" id="IPR029058">
    <property type="entry name" value="AB_hydrolase_fold"/>
</dbReference>
<dbReference type="OrthoDB" id="199913at2759"/>
<evidence type="ECO:0000256" key="5">
    <source>
        <dbReference type="SAM" id="SignalP"/>
    </source>
</evidence>
<evidence type="ECO:0000313" key="8">
    <source>
        <dbReference type="Proteomes" id="UP000030742"/>
    </source>
</evidence>
<proteinExistence type="inferred from homology"/>
<reference evidence="7 8" key="1">
    <citation type="journal article" date="2013" name="Genome Biol.">
        <title>Draft genome of the mountain pine beetle, Dendroctonus ponderosae Hopkins, a major forest pest.</title>
        <authorList>
            <person name="Keeling C.I."/>
            <person name="Yuen M.M."/>
            <person name="Liao N.Y."/>
            <person name="Docking T.R."/>
            <person name="Chan S.K."/>
            <person name="Taylor G.A."/>
            <person name="Palmquist D.L."/>
            <person name="Jackman S.D."/>
            <person name="Nguyen A."/>
            <person name="Li M."/>
            <person name="Henderson H."/>
            <person name="Janes J.K."/>
            <person name="Zhao Y."/>
            <person name="Pandoh P."/>
            <person name="Moore R."/>
            <person name="Sperling F.A."/>
            <person name="Huber D.P."/>
            <person name="Birol I."/>
            <person name="Jones S.J."/>
            <person name="Bohlmann J."/>
        </authorList>
    </citation>
    <scope>NUCLEOTIDE SEQUENCE</scope>
</reference>
<dbReference type="GO" id="GO:0017171">
    <property type="term" value="F:serine hydrolase activity"/>
    <property type="evidence" value="ECO:0007669"/>
    <property type="project" value="TreeGrafter"/>
</dbReference>
<feature type="domain" description="Lipase" evidence="6">
    <location>
        <begin position="78"/>
        <end position="294"/>
    </location>
</feature>
<dbReference type="GO" id="GO:0016042">
    <property type="term" value="P:lipid catabolic process"/>
    <property type="evidence" value="ECO:0007669"/>
    <property type="project" value="TreeGrafter"/>
</dbReference>
<dbReference type="GO" id="GO:0005615">
    <property type="term" value="C:extracellular space"/>
    <property type="evidence" value="ECO:0007669"/>
    <property type="project" value="TreeGrafter"/>
</dbReference>
<comment type="subcellular location">
    <subcellularLocation>
        <location evidence="1">Secreted</location>
    </subcellularLocation>
</comment>
<dbReference type="AlphaFoldDB" id="U4UFW2"/>
<dbReference type="InterPro" id="IPR013818">
    <property type="entry name" value="Lipase"/>
</dbReference>
<dbReference type="Gene3D" id="3.40.50.1820">
    <property type="entry name" value="alpha/beta hydrolase"/>
    <property type="match status" value="1"/>
</dbReference>
<keyword evidence="5" id="KW-0732">Signal</keyword>
<dbReference type="EMBL" id="KB632336">
    <property type="protein sequence ID" value="ERL92839.1"/>
    <property type="molecule type" value="Genomic_DNA"/>
</dbReference>
<evidence type="ECO:0000256" key="3">
    <source>
        <dbReference type="ARBA" id="ARBA00022525"/>
    </source>
</evidence>
<dbReference type="SUPFAM" id="SSF53474">
    <property type="entry name" value="alpha/beta-Hydrolases"/>
    <property type="match status" value="1"/>
</dbReference>
<name>U4UFW2_DENPD</name>
<organism evidence="7 8">
    <name type="scientific">Dendroctonus ponderosae</name>
    <name type="common">Mountain pine beetle</name>
    <dbReference type="NCBI Taxonomy" id="77166"/>
    <lineage>
        <taxon>Eukaryota</taxon>
        <taxon>Metazoa</taxon>
        <taxon>Ecdysozoa</taxon>
        <taxon>Arthropoda</taxon>
        <taxon>Hexapoda</taxon>
        <taxon>Insecta</taxon>
        <taxon>Pterygota</taxon>
        <taxon>Neoptera</taxon>
        <taxon>Endopterygota</taxon>
        <taxon>Coleoptera</taxon>
        <taxon>Polyphaga</taxon>
        <taxon>Cucujiformia</taxon>
        <taxon>Curculionidae</taxon>
        <taxon>Scolytinae</taxon>
        <taxon>Dendroctonus</taxon>
    </lineage>
</organism>
<protein>
    <recommendedName>
        <fullName evidence="6">Lipase domain-containing protein</fullName>
    </recommendedName>
</protein>
<evidence type="ECO:0000256" key="2">
    <source>
        <dbReference type="ARBA" id="ARBA00010701"/>
    </source>
</evidence>
<feature type="signal peptide" evidence="5">
    <location>
        <begin position="1"/>
        <end position="22"/>
    </location>
</feature>
<gene>
    <name evidence="7" type="ORF">D910_10146</name>
</gene>
<dbReference type="Proteomes" id="UP000030742">
    <property type="component" value="Unassembled WGS sequence"/>
</dbReference>
<evidence type="ECO:0000256" key="4">
    <source>
        <dbReference type="RuleBase" id="RU004262"/>
    </source>
</evidence>
<keyword evidence="3" id="KW-0964">Secreted</keyword>
<dbReference type="Pfam" id="PF00151">
    <property type="entry name" value="Lipase"/>
    <property type="match status" value="1"/>
</dbReference>